<evidence type="ECO:0000256" key="1">
    <source>
        <dbReference type="SAM" id="Coils"/>
    </source>
</evidence>
<proteinExistence type="predicted"/>
<name>A0A0E0MMR4_ORYPU</name>
<dbReference type="HOGENOM" id="CLU_079488_1_0_1"/>
<dbReference type="AlphaFoldDB" id="A0A0E0MMR4"/>
<reference evidence="2" key="2">
    <citation type="submission" date="2018-05" db="EMBL/GenBank/DDBJ databases">
        <title>OpunRS2 (Oryza punctata Reference Sequence Version 2).</title>
        <authorList>
            <person name="Zhang J."/>
            <person name="Kudrna D."/>
            <person name="Lee S."/>
            <person name="Talag J."/>
            <person name="Welchert J."/>
            <person name="Wing R.A."/>
        </authorList>
    </citation>
    <scope>NUCLEOTIDE SEQUENCE [LARGE SCALE GENOMIC DNA]</scope>
</reference>
<dbReference type="EnsemblPlants" id="OPUNC12G11790.1">
    <property type="protein sequence ID" value="OPUNC12G11790.1"/>
    <property type="gene ID" value="OPUNC12G11790"/>
</dbReference>
<dbReference type="OMA" id="YMGSDAD"/>
<dbReference type="Proteomes" id="UP000026962">
    <property type="component" value="Chromosome 12"/>
</dbReference>
<dbReference type="Gramene" id="OPUNC12G11790.1">
    <property type="protein sequence ID" value="OPUNC12G11790.1"/>
    <property type="gene ID" value="OPUNC12G11790"/>
</dbReference>
<reference evidence="2" key="1">
    <citation type="submission" date="2015-04" db="UniProtKB">
        <authorList>
            <consortium name="EnsemblPlants"/>
        </authorList>
    </citation>
    <scope>IDENTIFICATION</scope>
</reference>
<evidence type="ECO:0000313" key="2">
    <source>
        <dbReference type="EnsemblPlants" id="OPUNC12G11790.1"/>
    </source>
</evidence>
<evidence type="ECO:0000313" key="3">
    <source>
        <dbReference type="Proteomes" id="UP000026962"/>
    </source>
</evidence>
<accession>A0A0E0MMR4</accession>
<protein>
    <submittedName>
        <fullName evidence="2">Uncharacterized protein</fullName>
    </submittedName>
</protein>
<organism evidence="2">
    <name type="scientific">Oryza punctata</name>
    <name type="common">Red rice</name>
    <dbReference type="NCBI Taxonomy" id="4537"/>
    <lineage>
        <taxon>Eukaryota</taxon>
        <taxon>Viridiplantae</taxon>
        <taxon>Streptophyta</taxon>
        <taxon>Embryophyta</taxon>
        <taxon>Tracheophyta</taxon>
        <taxon>Spermatophyta</taxon>
        <taxon>Magnoliopsida</taxon>
        <taxon>Liliopsida</taxon>
        <taxon>Poales</taxon>
        <taxon>Poaceae</taxon>
        <taxon>BOP clade</taxon>
        <taxon>Oryzoideae</taxon>
        <taxon>Oryzeae</taxon>
        <taxon>Oryzinae</taxon>
        <taxon>Oryza</taxon>
    </lineage>
</organism>
<feature type="coiled-coil region" evidence="1">
    <location>
        <begin position="119"/>
        <end position="146"/>
    </location>
</feature>
<sequence length="246" mass="27121">MAAAAAAGEDIDPAAMAYIRYLVEMFRTRSFEEACYNQNYKGNDADFFRHRPEPTAVPDDVGEALDDIEEILRKGSPTLAADQRLDIRYKRTLQEETVGAVEAAVRSVEEKIAGDRETVDAKKLRLKAVRAAMAEYRDRLAALMTTAAPAVDGEVEATVAVVSLLEGLHRAEEEEAALAAAVDGFAGLLEQLDAGKARLEEEKARLDAIPKLYGGRREDDVIVFLAADRFNKSVRVLRRFIAQYDA</sequence>
<keyword evidence="3" id="KW-1185">Reference proteome</keyword>
<keyword evidence="1" id="KW-0175">Coiled coil</keyword>